<dbReference type="HOGENOM" id="CLU_007884_1_0_5"/>
<dbReference type="InterPro" id="IPR006076">
    <property type="entry name" value="FAD-dep_OxRdtase"/>
</dbReference>
<dbReference type="BioCyc" id="AURANTIMONAS:SI859A1_03206-MONOMER"/>
<dbReference type="Pfam" id="PF01266">
    <property type="entry name" value="DAO"/>
    <property type="match status" value="1"/>
</dbReference>
<sequence>MPHKRGLTMRVAVIGAGVAGLVTALELAARGADVALYEAAPELGLAAASWLAGGMLAPRCEAESADPAIVVPGLAGIDWWSGHVPDVARHGTLVLAPWRDRADLARFARRTRGHERLDADRIATLEPDLAGRFAEGLFFAEEAHLDPRRTLEALAERLRERGVALHFGSRVAPADLDHDRIVDARGIAARPELPRLRAVRGEMVLLRTREVSLSRPVRLLHPRSPIYVVPRADGLFMVGATMLESDDDRGITLRGTVELLNAAYALHPAFAEAELVETGAGLRPSYADNLPRVTRNGRVVSLNGLYRHGFLLSPAMAAEAAAEIFAETLKDAS</sequence>
<reference evidence="5 6" key="1">
    <citation type="journal article" date="2008" name="Appl. Environ. Microbiol.">
        <title>Genomic insights into Mn(II) oxidation by the marine alphaproteobacterium Aurantimonas sp. strain SI85-9A1.</title>
        <authorList>
            <person name="Dick G.J."/>
            <person name="Podell S."/>
            <person name="Johnson H.A."/>
            <person name="Rivera-Espinoza Y."/>
            <person name="Bernier-Latmani R."/>
            <person name="McCarthy J.K."/>
            <person name="Torpey J.W."/>
            <person name="Clement B.G."/>
            <person name="Gaasterland T."/>
            <person name="Tebo B.M."/>
        </authorList>
    </citation>
    <scope>NUCLEOTIDE SEQUENCE [LARGE SCALE GENOMIC DNA]</scope>
    <source>
        <strain evidence="5 6">SI85-9A1</strain>
    </source>
</reference>
<feature type="domain" description="FAD dependent oxidoreductase" evidence="4">
    <location>
        <begin position="10"/>
        <end position="322"/>
    </location>
</feature>
<dbReference type="Proteomes" id="UP000000321">
    <property type="component" value="Unassembled WGS sequence"/>
</dbReference>
<evidence type="ECO:0000259" key="4">
    <source>
        <dbReference type="Pfam" id="PF01266"/>
    </source>
</evidence>
<evidence type="ECO:0000313" key="5">
    <source>
        <dbReference type="EMBL" id="EAS48998.1"/>
    </source>
</evidence>
<dbReference type="GO" id="GO:0009229">
    <property type="term" value="P:thiamine diphosphate biosynthetic process"/>
    <property type="evidence" value="ECO:0007669"/>
    <property type="project" value="UniProtKB-UniPathway"/>
</dbReference>
<dbReference type="GO" id="GO:0005737">
    <property type="term" value="C:cytoplasm"/>
    <property type="evidence" value="ECO:0007669"/>
    <property type="project" value="TreeGrafter"/>
</dbReference>
<protein>
    <submittedName>
        <fullName evidence="5">Thiamine biosynthesis oxidoreductase ThiO</fullName>
    </submittedName>
</protein>
<dbReference type="InterPro" id="IPR036188">
    <property type="entry name" value="FAD/NAD-bd_sf"/>
</dbReference>
<gene>
    <name evidence="5" type="ORF">SI859A1_03206</name>
</gene>
<dbReference type="SUPFAM" id="SSF51971">
    <property type="entry name" value="Nucleotide-binding domain"/>
    <property type="match status" value="1"/>
</dbReference>
<dbReference type="NCBIfam" id="TIGR02352">
    <property type="entry name" value="thiamin_ThiO"/>
    <property type="match status" value="1"/>
</dbReference>
<keyword evidence="6" id="KW-1185">Reference proteome</keyword>
<keyword evidence="3" id="KW-0560">Oxidoreductase</keyword>
<dbReference type="GO" id="GO:0009228">
    <property type="term" value="P:thiamine biosynthetic process"/>
    <property type="evidence" value="ECO:0007669"/>
    <property type="project" value="UniProtKB-KW"/>
</dbReference>
<dbReference type="AlphaFoldDB" id="Q1YFH5"/>
<evidence type="ECO:0000256" key="2">
    <source>
        <dbReference type="ARBA" id="ARBA00022977"/>
    </source>
</evidence>
<evidence type="ECO:0000256" key="1">
    <source>
        <dbReference type="ARBA" id="ARBA00004948"/>
    </source>
</evidence>
<evidence type="ECO:0000313" key="6">
    <source>
        <dbReference type="Proteomes" id="UP000000321"/>
    </source>
</evidence>
<dbReference type="Gene3D" id="3.30.9.10">
    <property type="entry name" value="D-Amino Acid Oxidase, subunit A, domain 2"/>
    <property type="match status" value="1"/>
</dbReference>
<dbReference type="EMBL" id="AAPJ01000006">
    <property type="protein sequence ID" value="EAS48998.1"/>
    <property type="molecule type" value="Genomic_DNA"/>
</dbReference>
<name>Q1YFH5_AURMS</name>
<dbReference type="InterPro" id="IPR012727">
    <property type="entry name" value="Gly_oxidase_ThiO"/>
</dbReference>
<evidence type="ECO:0000256" key="3">
    <source>
        <dbReference type="ARBA" id="ARBA00023002"/>
    </source>
</evidence>
<dbReference type="Gene3D" id="3.50.50.60">
    <property type="entry name" value="FAD/NAD(P)-binding domain"/>
    <property type="match status" value="1"/>
</dbReference>
<dbReference type="GO" id="GO:0050660">
    <property type="term" value="F:flavin adenine dinucleotide binding"/>
    <property type="evidence" value="ECO:0007669"/>
    <property type="project" value="InterPro"/>
</dbReference>
<organism evidence="5 6">
    <name type="scientific">Aurantimonas manganoxydans (strain ATCC BAA-1229 / DSM 21871 / SI85-9A1)</name>
    <dbReference type="NCBI Taxonomy" id="287752"/>
    <lineage>
        <taxon>Bacteria</taxon>
        <taxon>Pseudomonadati</taxon>
        <taxon>Pseudomonadota</taxon>
        <taxon>Alphaproteobacteria</taxon>
        <taxon>Hyphomicrobiales</taxon>
        <taxon>Aurantimonadaceae</taxon>
        <taxon>Aurantimonas</taxon>
    </lineage>
</organism>
<keyword evidence="2" id="KW-0784">Thiamine biosynthesis</keyword>
<dbReference type="PANTHER" id="PTHR13847:SF289">
    <property type="entry name" value="GLYCINE OXIDASE"/>
    <property type="match status" value="1"/>
</dbReference>
<comment type="caution">
    <text evidence="5">The sequence shown here is derived from an EMBL/GenBank/DDBJ whole genome shotgun (WGS) entry which is preliminary data.</text>
</comment>
<comment type="pathway">
    <text evidence="1">Cofactor biosynthesis; thiamine diphosphate biosynthesis.</text>
</comment>
<dbReference type="GO" id="GO:0016491">
    <property type="term" value="F:oxidoreductase activity"/>
    <property type="evidence" value="ECO:0007669"/>
    <property type="project" value="UniProtKB-KW"/>
</dbReference>
<dbReference type="SUPFAM" id="SSF54373">
    <property type="entry name" value="FAD-linked reductases, C-terminal domain"/>
    <property type="match status" value="1"/>
</dbReference>
<dbReference type="PANTHER" id="PTHR13847">
    <property type="entry name" value="SARCOSINE DEHYDROGENASE-RELATED"/>
    <property type="match status" value="1"/>
</dbReference>
<proteinExistence type="predicted"/>
<dbReference type="UniPathway" id="UPA00060"/>
<accession>Q1YFH5</accession>